<dbReference type="EMBL" id="MU825875">
    <property type="protein sequence ID" value="KAJ7386804.1"/>
    <property type="molecule type" value="Genomic_DNA"/>
</dbReference>
<evidence type="ECO:0000256" key="6">
    <source>
        <dbReference type="ARBA" id="ARBA00022737"/>
    </source>
</evidence>
<comment type="caution">
    <text evidence="9">The sequence shown here is derived from an EMBL/GenBank/DDBJ whole genome shotgun (WGS) entry which is preliminary data.</text>
</comment>
<evidence type="ECO:0000256" key="3">
    <source>
        <dbReference type="ARBA" id="ARBA00022602"/>
    </source>
</evidence>
<dbReference type="OrthoDB" id="10261146at2759"/>
<dbReference type="InterPro" id="IPR001330">
    <property type="entry name" value="Prenyltrans"/>
</dbReference>
<keyword evidence="3" id="KW-0637">Prenyltransferase</keyword>
<evidence type="ECO:0000256" key="2">
    <source>
        <dbReference type="ARBA" id="ARBA00010497"/>
    </source>
</evidence>
<evidence type="ECO:0000313" key="10">
    <source>
        <dbReference type="Proteomes" id="UP001163046"/>
    </source>
</evidence>
<comment type="similarity">
    <text evidence="2">Belongs to the protein prenyltransferase subunit beta family.</text>
</comment>
<protein>
    <recommendedName>
        <fullName evidence="8">Prenyltransferase alpha-alpha toroid domain-containing protein</fullName>
    </recommendedName>
</protein>
<evidence type="ECO:0000256" key="1">
    <source>
        <dbReference type="ARBA" id="ARBA00001947"/>
    </source>
</evidence>
<evidence type="ECO:0000313" key="9">
    <source>
        <dbReference type="EMBL" id="KAJ7386804.1"/>
    </source>
</evidence>
<keyword evidence="7" id="KW-0862">Zinc</keyword>
<keyword evidence="6" id="KW-0677">Repeat</keyword>
<evidence type="ECO:0000256" key="4">
    <source>
        <dbReference type="ARBA" id="ARBA00022679"/>
    </source>
</evidence>
<organism evidence="9 10">
    <name type="scientific">Desmophyllum pertusum</name>
    <dbReference type="NCBI Taxonomy" id="174260"/>
    <lineage>
        <taxon>Eukaryota</taxon>
        <taxon>Metazoa</taxon>
        <taxon>Cnidaria</taxon>
        <taxon>Anthozoa</taxon>
        <taxon>Hexacorallia</taxon>
        <taxon>Scleractinia</taxon>
        <taxon>Caryophylliina</taxon>
        <taxon>Caryophylliidae</taxon>
        <taxon>Desmophyllum</taxon>
    </lineage>
</organism>
<accession>A0A9X0D6L5</accession>
<dbReference type="GO" id="GO:0005965">
    <property type="term" value="C:protein farnesyltransferase complex"/>
    <property type="evidence" value="ECO:0007669"/>
    <property type="project" value="TreeGrafter"/>
</dbReference>
<evidence type="ECO:0000256" key="7">
    <source>
        <dbReference type="ARBA" id="ARBA00022833"/>
    </source>
</evidence>
<evidence type="ECO:0000256" key="5">
    <source>
        <dbReference type="ARBA" id="ARBA00022723"/>
    </source>
</evidence>
<dbReference type="InterPro" id="IPR045089">
    <property type="entry name" value="PGGT1B-like"/>
</dbReference>
<feature type="domain" description="Prenyltransferase alpha-alpha toroid" evidence="8">
    <location>
        <begin position="53"/>
        <end position="173"/>
    </location>
</feature>
<name>A0A9X0D6L5_9CNID</name>
<dbReference type="Pfam" id="PF00432">
    <property type="entry name" value="Prenyltrans"/>
    <property type="match status" value="2"/>
</dbReference>
<dbReference type="InterPro" id="IPR008930">
    <property type="entry name" value="Terpenoid_cyclase/PrenylTrfase"/>
</dbReference>
<keyword evidence="10" id="KW-1185">Reference proteome</keyword>
<proteinExistence type="inferred from homology"/>
<keyword evidence="5" id="KW-0479">Metal-binding</keyword>
<dbReference type="Gene3D" id="1.50.10.20">
    <property type="match status" value="2"/>
</dbReference>
<comment type="cofactor">
    <cofactor evidence="1">
        <name>Zn(2+)</name>
        <dbReference type="ChEBI" id="CHEBI:29105"/>
    </cofactor>
</comment>
<evidence type="ECO:0000259" key="8">
    <source>
        <dbReference type="Pfam" id="PF00432"/>
    </source>
</evidence>
<dbReference type="PANTHER" id="PTHR11774">
    <property type="entry name" value="GERANYLGERANYL TRANSFERASE TYPE BETA SUBUNIT"/>
    <property type="match status" value="1"/>
</dbReference>
<sequence>MAYHSVKSMEDLRFKDDGLSTVTSEQQEKVEKSVSRNYSAYLRVSNLDPELPLFRQKHIQYLKRGLHHLSEAYECLDSSRPWLCYWILHGMELLNATITPEEYSQTADFLKRCQDPLGGFSGGPQQIPHLAPTYAAVCALCILGTNEAYDVIDRSKLKSFLTSCRTSEGAFRNASRCWFEGTAEWIATCQTYEGGFSGEPGLEAHGGYTFCGYAALVLLGKHNVIDNKRLLRWVTSRQMRLEGGFQGRTNKLVDGCYSFCKEECSLYFILSLMPMVVGIY</sequence>
<dbReference type="Proteomes" id="UP001163046">
    <property type="component" value="Unassembled WGS sequence"/>
</dbReference>
<dbReference type="SUPFAM" id="SSF48239">
    <property type="entry name" value="Terpenoid cyclases/Protein prenyltransferases"/>
    <property type="match status" value="1"/>
</dbReference>
<feature type="domain" description="Prenyltransferase alpha-alpha toroid" evidence="8">
    <location>
        <begin position="179"/>
        <end position="259"/>
    </location>
</feature>
<keyword evidence="4" id="KW-0808">Transferase</keyword>
<dbReference type="GO" id="GO:0004660">
    <property type="term" value="F:protein farnesyltransferase activity"/>
    <property type="evidence" value="ECO:0007669"/>
    <property type="project" value="TreeGrafter"/>
</dbReference>
<gene>
    <name evidence="9" type="ORF">OS493_006833</name>
</gene>
<dbReference type="GO" id="GO:0046872">
    <property type="term" value="F:metal ion binding"/>
    <property type="evidence" value="ECO:0007669"/>
    <property type="project" value="UniProtKB-KW"/>
</dbReference>
<dbReference type="AlphaFoldDB" id="A0A9X0D6L5"/>
<dbReference type="PANTHER" id="PTHR11774:SF6">
    <property type="entry name" value="PROTEIN FARNESYLTRANSFERASE SUBUNIT BETA"/>
    <property type="match status" value="1"/>
</dbReference>
<reference evidence="9" key="1">
    <citation type="submission" date="2023-01" db="EMBL/GenBank/DDBJ databases">
        <title>Genome assembly of the deep-sea coral Lophelia pertusa.</title>
        <authorList>
            <person name="Herrera S."/>
            <person name="Cordes E."/>
        </authorList>
    </citation>
    <scope>NUCLEOTIDE SEQUENCE</scope>
    <source>
        <strain evidence="9">USNM1676648</strain>
        <tissue evidence="9">Polyp</tissue>
    </source>
</reference>